<name>A0ABQ0E3L1_9PORP</name>
<dbReference type="Proteomes" id="UP001628220">
    <property type="component" value="Unassembled WGS sequence"/>
</dbReference>
<keyword evidence="3" id="KW-0687">Ribonucleoprotein</keyword>
<gene>
    <name evidence="3" type="primary">prmA</name>
    <name evidence="3" type="ORF">Tsumi_13440</name>
</gene>
<protein>
    <submittedName>
        <fullName evidence="3">50S ribosomal protein L11 methyltransferase</fullName>
    </submittedName>
</protein>
<evidence type="ECO:0000313" key="3">
    <source>
        <dbReference type="EMBL" id="GAB1252238.1"/>
    </source>
</evidence>
<dbReference type="GO" id="GO:0008168">
    <property type="term" value="F:methyltransferase activity"/>
    <property type="evidence" value="ECO:0007669"/>
    <property type="project" value="UniProtKB-KW"/>
</dbReference>
<evidence type="ECO:0000256" key="2">
    <source>
        <dbReference type="ARBA" id="ARBA00022679"/>
    </source>
</evidence>
<dbReference type="GO" id="GO:0005840">
    <property type="term" value="C:ribosome"/>
    <property type="evidence" value="ECO:0007669"/>
    <property type="project" value="UniProtKB-KW"/>
</dbReference>
<keyword evidence="3" id="KW-0689">Ribosomal protein</keyword>
<evidence type="ECO:0000313" key="4">
    <source>
        <dbReference type="Proteomes" id="UP001628220"/>
    </source>
</evidence>
<keyword evidence="2" id="KW-0808">Transferase</keyword>
<dbReference type="SUPFAM" id="SSF53335">
    <property type="entry name" value="S-adenosyl-L-methionine-dependent methyltransferases"/>
    <property type="match status" value="1"/>
</dbReference>
<keyword evidence="1 3" id="KW-0489">Methyltransferase</keyword>
<organism evidence="3 4">
    <name type="scientific">Porphyromonas miyakawae</name>
    <dbReference type="NCBI Taxonomy" id="3137470"/>
    <lineage>
        <taxon>Bacteria</taxon>
        <taxon>Pseudomonadati</taxon>
        <taxon>Bacteroidota</taxon>
        <taxon>Bacteroidia</taxon>
        <taxon>Bacteroidales</taxon>
        <taxon>Porphyromonadaceae</taxon>
        <taxon>Porphyromonas</taxon>
    </lineage>
</organism>
<dbReference type="Gene3D" id="3.40.50.150">
    <property type="entry name" value="Vaccinia Virus protein VP39"/>
    <property type="match status" value="1"/>
</dbReference>
<dbReference type="PANTHER" id="PTHR43648">
    <property type="entry name" value="ELECTRON TRANSFER FLAVOPROTEIN BETA SUBUNIT LYSINE METHYLTRANSFERASE"/>
    <property type="match status" value="1"/>
</dbReference>
<keyword evidence="4" id="KW-1185">Reference proteome</keyword>
<dbReference type="Pfam" id="PF06325">
    <property type="entry name" value="PrmA"/>
    <property type="match status" value="1"/>
</dbReference>
<reference evidence="3 4" key="1">
    <citation type="journal article" date="2025" name="Int. J. Syst. Evol. Microbiol.">
        <title>Desulfovibrio falkowii sp. nov., Porphyromonas miyakawae sp. nov., Mediterraneibacter flintii sp. nov. and Owariibacterium komagatae gen. nov., sp. nov., isolated from human faeces.</title>
        <authorList>
            <person name="Hamaguchi T."/>
            <person name="Ohara M."/>
            <person name="Hisatomi A."/>
            <person name="Sekiguchi K."/>
            <person name="Takeda J.I."/>
            <person name="Ueyama J."/>
            <person name="Ito M."/>
            <person name="Nishiwaki H."/>
            <person name="Ogi T."/>
            <person name="Hirayama M."/>
            <person name="Ohkuma M."/>
            <person name="Sakamoto M."/>
            <person name="Ohno K."/>
        </authorList>
    </citation>
    <scope>NUCLEOTIDE SEQUENCE [LARGE SCALE GENOMIC DNA]</scope>
    <source>
        <strain evidence="3 4">13CB11C</strain>
    </source>
</reference>
<dbReference type="NCBIfam" id="NF001785">
    <property type="entry name" value="PRK00517.2-2"/>
    <property type="match status" value="1"/>
</dbReference>
<sequence>MKQYKVYRYCIEEAPEGMSEESVYDLVAEQLATMGFDTFIQESGLLMAYISAEICTLPEKGVLEIAFPPLRCAYTSELLPEGHYNAVWEGSEAKPITVGNQLYIRAPHHAHSPNRNLLEILIAPKDTFGTASHPTTHMMLEMILKSDLRGKRGIDVGCGTGLLGITALLKGAKEMHFIDTDERAIRNTQENLQHNDLPANNLYLGTLSESGLSDMDFLLVNIHRNIILSDLPLYRTTLRHKGILLLSGFFEEEDAVTIRQAALEQEFTPLYEMQKEGWAALGFYCH</sequence>
<dbReference type="CDD" id="cd02440">
    <property type="entry name" value="AdoMet_MTases"/>
    <property type="match status" value="1"/>
</dbReference>
<dbReference type="EMBL" id="BAAFSF010000004">
    <property type="protein sequence ID" value="GAB1252238.1"/>
    <property type="molecule type" value="Genomic_DNA"/>
</dbReference>
<dbReference type="GO" id="GO:0032259">
    <property type="term" value="P:methylation"/>
    <property type="evidence" value="ECO:0007669"/>
    <property type="project" value="UniProtKB-KW"/>
</dbReference>
<dbReference type="RefSeq" id="WP_411915999.1">
    <property type="nucleotide sequence ID" value="NZ_BAAFSF010000004.1"/>
</dbReference>
<comment type="caution">
    <text evidence="3">The sequence shown here is derived from an EMBL/GenBank/DDBJ whole genome shotgun (WGS) entry which is preliminary data.</text>
</comment>
<dbReference type="PANTHER" id="PTHR43648:SF1">
    <property type="entry name" value="ELECTRON TRANSFER FLAVOPROTEIN BETA SUBUNIT LYSINE METHYLTRANSFERASE"/>
    <property type="match status" value="1"/>
</dbReference>
<proteinExistence type="predicted"/>
<dbReference type="InterPro" id="IPR029063">
    <property type="entry name" value="SAM-dependent_MTases_sf"/>
</dbReference>
<accession>A0ABQ0E3L1</accession>
<evidence type="ECO:0000256" key="1">
    <source>
        <dbReference type="ARBA" id="ARBA00022603"/>
    </source>
</evidence>
<dbReference type="InterPro" id="IPR050078">
    <property type="entry name" value="Ribosomal_L11_MeTrfase_PrmA"/>
</dbReference>